<dbReference type="Gene3D" id="3.90.550.10">
    <property type="entry name" value="Spore Coat Polysaccharide Biosynthesis Protein SpsA, Chain A"/>
    <property type="match status" value="1"/>
</dbReference>
<evidence type="ECO:0000256" key="3">
    <source>
        <dbReference type="ARBA" id="ARBA00022679"/>
    </source>
</evidence>
<dbReference type="InterPro" id="IPR029044">
    <property type="entry name" value="Nucleotide-diphossugar_trans"/>
</dbReference>
<evidence type="ECO:0000259" key="4">
    <source>
        <dbReference type="Pfam" id="PF00535"/>
    </source>
</evidence>
<dbReference type="Pfam" id="PF00535">
    <property type="entry name" value="Glycos_transf_2"/>
    <property type="match status" value="1"/>
</dbReference>
<comment type="caution">
    <text evidence="5">The sequence shown here is derived from an EMBL/GenBank/DDBJ whole genome shotgun (WGS) entry which is preliminary data.</text>
</comment>
<sequence length="333" mass="37880">MKVSVIMAVYNGEDYLCEAVNSILGQTYREFEFLIVNDGSTDRTKELLDQITDTRVSVIHLKKNAGAAAALNRGIKSSTGKWIAIQDADDISVPTRLEEQVRYVEEQPLLVGVGSLVDCIPGVGASDRKRIKAEEDGANRLRKREEIFLKRFYGCSLTHGSMLFSKKVYTLAGGYNPFYKIAYDYDLWLRMMEYGDIEKLDKTLYQWRVNINSLSRSNYVQTCNEVLLASISAIERMLYKHLRRPPIFSIIGPKKGLKHFHSNVLPLLNISIESYLPIKADLNSMVSKHNQGNIDAIIILDSISYHSRRAIEFLNGKGLNMNIHHFLIWNVVN</sequence>
<dbReference type="RefSeq" id="WP_046522023.1">
    <property type="nucleotide sequence ID" value="NZ_LAYY01000001.1"/>
</dbReference>
<dbReference type="EMBL" id="LAYY01000001">
    <property type="protein sequence ID" value="KKK40078.1"/>
    <property type="molecule type" value="Genomic_DNA"/>
</dbReference>
<dbReference type="InterPro" id="IPR050834">
    <property type="entry name" value="Glycosyltransf_2"/>
</dbReference>
<dbReference type="GO" id="GO:0016757">
    <property type="term" value="F:glycosyltransferase activity"/>
    <property type="evidence" value="ECO:0007669"/>
    <property type="project" value="UniProtKB-KW"/>
</dbReference>
<dbReference type="SUPFAM" id="SSF53448">
    <property type="entry name" value="Nucleotide-diphospho-sugar transferases"/>
    <property type="match status" value="1"/>
</dbReference>
<evidence type="ECO:0000313" key="6">
    <source>
        <dbReference type="Proteomes" id="UP000034166"/>
    </source>
</evidence>
<dbReference type="PATRIC" id="fig|1408103.3.peg.184"/>
<evidence type="ECO:0000256" key="2">
    <source>
        <dbReference type="ARBA" id="ARBA00022676"/>
    </source>
</evidence>
<keyword evidence="6" id="KW-1185">Reference proteome</keyword>
<organism evidence="5 6">
    <name type="scientific">Mesobacillus campisalis</name>
    <dbReference type="NCBI Taxonomy" id="1408103"/>
    <lineage>
        <taxon>Bacteria</taxon>
        <taxon>Bacillati</taxon>
        <taxon>Bacillota</taxon>
        <taxon>Bacilli</taxon>
        <taxon>Bacillales</taxon>
        <taxon>Bacillaceae</taxon>
        <taxon>Mesobacillus</taxon>
    </lineage>
</organism>
<comment type="similarity">
    <text evidence="1">Belongs to the glycosyltransferase 2 family.</text>
</comment>
<gene>
    <name evidence="5" type="ORF">WQ57_00840</name>
</gene>
<evidence type="ECO:0000313" key="5">
    <source>
        <dbReference type="EMBL" id="KKK40078.1"/>
    </source>
</evidence>
<reference evidence="5 6" key="1">
    <citation type="submission" date="2015-04" db="EMBL/GenBank/DDBJ databases">
        <title>Taxonomic description and genome sequence of Bacillus campisalis sp. nov., a novel member of the genus Bacillus isolated from solar saltern.</title>
        <authorList>
            <person name="Mathan Kumar R."/>
            <person name="Kaur G."/>
            <person name="Kumar A."/>
            <person name="Singh N.K."/>
            <person name="Kaur N."/>
            <person name="Kumar N."/>
            <person name="Mayilraj S."/>
        </authorList>
    </citation>
    <scope>NUCLEOTIDE SEQUENCE [LARGE SCALE GENOMIC DNA]</scope>
    <source>
        <strain evidence="5 6">SA2-6</strain>
    </source>
</reference>
<dbReference type="AlphaFoldDB" id="A0A0M2T0X4"/>
<accession>A0A0M2T0X4</accession>
<dbReference type="OrthoDB" id="9815829at2"/>
<keyword evidence="2" id="KW-0328">Glycosyltransferase</keyword>
<dbReference type="PANTHER" id="PTHR43685:SF5">
    <property type="entry name" value="GLYCOSYLTRANSFERASE EPSE-RELATED"/>
    <property type="match status" value="1"/>
</dbReference>
<dbReference type="Proteomes" id="UP000034166">
    <property type="component" value="Unassembled WGS sequence"/>
</dbReference>
<protein>
    <recommendedName>
        <fullName evidence="4">Glycosyltransferase 2-like domain-containing protein</fullName>
    </recommendedName>
</protein>
<name>A0A0M2T0X4_9BACI</name>
<dbReference type="InterPro" id="IPR001173">
    <property type="entry name" value="Glyco_trans_2-like"/>
</dbReference>
<feature type="domain" description="Glycosyltransferase 2-like" evidence="4">
    <location>
        <begin position="4"/>
        <end position="163"/>
    </location>
</feature>
<evidence type="ECO:0000256" key="1">
    <source>
        <dbReference type="ARBA" id="ARBA00006739"/>
    </source>
</evidence>
<dbReference type="PANTHER" id="PTHR43685">
    <property type="entry name" value="GLYCOSYLTRANSFERASE"/>
    <property type="match status" value="1"/>
</dbReference>
<keyword evidence="3" id="KW-0808">Transferase</keyword>
<proteinExistence type="inferred from homology"/>